<dbReference type="AlphaFoldDB" id="A0A5J6YEJ4"/>
<sequence>MLSFFYRINSNFLERMGFSLGGRTLSSFLRKMGCPGSLALVILSLLGVFFGSESALINWMNSSGSASGSASESWQKYLNLSEENAASEPSTSHTPPNPEPEAPSISFLRERIKNVIRSCQRIRK</sequence>
<protein>
    <submittedName>
        <fullName evidence="2">Uncharacterized protein</fullName>
    </submittedName>
</protein>
<feature type="compositionally biased region" description="Polar residues" evidence="1">
    <location>
        <begin position="82"/>
        <end position="94"/>
    </location>
</feature>
<dbReference type="EMBL" id="MK175054">
    <property type="protein sequence ID" value="QFO90924.1"/>
    <property type="molecule type" value="Genomic_DNA"/>
</dbReference>
<geneLocation type="mitochondrion" evidence="2"/>
<evidence type="ECO:0000256" key="1">
    <source>
        <dbReference type="SAM" id="MobiDB-lite"/>
    </source>
</evidence>
<accession>A0A5J6YEJ4</accession>
<organism evidence="2">
    <name type="scientific">Cynodon dactylon x Cynodon transvaalensis</name>
    <dbReference type="NCBI Taxonomy" id="1920021"/>
    <lineage>
        <taxon>Eukaryota</taxon>
        <taxon>Viridiplantae</taxon>
        <taxon>Streptophyta</taxon>
        <taxon>Embryophyta</taxon>
        <taxon>Tracheophyta</taxon>
        <taxon>Spermatophyta</taxon>
        <taxon>Magnoliopsida</taxon>
        <taxon>Liliopsida</taxon>
        <taxon>Poales</taxon>
        <taxon>Poaceae</taxon>
        <taxon>PACMAD clade</taxon>
        <taxon>Chloridoideae</taxon>
        <taxon>Cynodonteae</taxon>
        <taxon>Eleusininae</taxon>
        <taxon>Cynodon</taxon>
    </lineage>
</organism>
<evidence type="ECO:0000313" key="2">
    <source>
        <dbReference type="EMBL" id="QFO90924.1"/>
    </source>
</evidence>
<feature type="region of interest" description="Disordered" evidence="1">
    <location>
        <begin position="82"/>
        <end position="106"/>
    </location>
</feature>
<gene>
    <name evidence="2" type="primary">ORF124</name>
</gene>
<reference evidence="2" key="1">
    <citation type="submission" date="2018-11" db="EMBL/GenBank/DDBJ databases">
        <title>Complete mitochondrial genome sequencing and phylogenetic Analysis of Cynodon dactylon Cynodon transvaalensis.</title>
        <authorList>
            <person name="Huang S."/>
            <person name="Shi Y."/>
            <person name="Jiang S."/>
            <person name="Zhou X."/>
            <person name="Liang J."/>
        </authorList>
    </citation>
    <scope>NUCLEOTIDE SEQUENCE</scope>
</reference>
<keyword evidence="2" id="KW-0496">Mitochondrion</keyword>
<proteinExistence type="predicted"/>
<name>A0A5J6YEJ4_9POAL</name>